<protein>
    <submittedName>
        <fullName evidence="1">Uncharacterized protein</fullName>
    </submittedName>
</protein>
<dbReference type="EMBL" id="JAMKFB020000002">
    <property type="protein sequence ID" value="KAL0200276.1"/>
    <property type="molecule type" value="Genomic_DNA"/>
</dbReference>
<evidence type="ECO:0000313" key="1">
    <source>
        <dbReference type="EMBL" id="KAL0200276.1"/>
    </source>
</evidence>
<dbReference type="AlphaFoldDB" id="A0ABD0RPA0"/>
<gene>
    <name evidence="1" type="ORF">M9458_003463</name>
</gene>
<proteinExistence type="predicted"/>
<name>A0ABD0RPA0_CIRMR</name>
<accession>A0ABD0RPA0</accession>
<organism evidence="1 2">
    <name type="scientific">Cirrhinus mrigala</name>
    <name type="common">Mrigala</name>
    <dbReference type="NCBI Taxonomy" id="683832"/>
    <lineage>
        <taxon>Eukaryota</taxon>
        <taxon>Metazoa</taxon>
        <taxon>Chordata</taxon>
        <taxon>Craniata</taxon>
        <taxon>Vertebrata</taxon>
        <taxon>Euteleostomi</taxon>
        <taxon>Actinopterygii</taxon>
        <taxon>Neopterygii</taxon>
        <taxon>Teleostei</taxon>
        <taxon>Ostariophysi</taxon>
        <taxon>Cypriniformes</taxon>
        <taxon>Cyprinidae</taxon>
        <taxon>Labeoninae</taxon>
        <taxon>Labeonini</taxon>
        <taxon>Cirrhinus</taxon>
    </lineage>
</organism>
<dbReference type="Proteomes" id="UP001529510">
    <property type="component" value="Unassembled WGS sequence"/>
</dbReference>
<reference evidence="1 2" key="1">
    <citation type="submission" date="2024-05" db="EMBL/GenBank/DDBJ databases">
        <title>Genome sequencing and assembly of Indian major carp, Cirrhinus mrigala (Hamilton, 1822).</title>
        <authorList>
            <person name="Mohindra V."/>
            <person name="Chowdhury L.M."/>
            <person name="Lal K."/>
            <person name="Jena J.K."/>
        </authorList>
    </citation>
    <scope>NUCLEOTIDE SEQUENCE [LARGE SCALE GENOMIC DNA]</scope>
    <source>
        <strain evidence="1">CM1030</strain>
        <tissue evidence="1">Blood</tissue>
    </source>
</reference>
<feature type="non-terminal residue" evidence="1">
    <location>
        <position position="212"/>
    </location>
</feature>
<evidence type="ECO:0000313" key="2">
    <source>
        <dbReference type="Proteomes" id="UP001529510"/>
    </source>
</evidence>
<keyword evidence="2" id="KW-1185">Reference proteome</keyword>
<sequence length="212" mass="24185">PLLTLSPPSVRWARRGAASFHLRHGWRIPCLHLQPQSPGLRLGPPTQRLHPGSWLPCLHRRPSAHQLRLGRSSTRRRLRTPFLRLRHITPSHRLRRAPPSLQLCLSPLSLRLCHRPPDLRLCFGHPSPGPRLRPPGPWCRLDSLALRLGLHLHLLHRRRSAPWSRQPFLHHGSSLCRLHHGPPSWLRSGFRSGSLLSPPLHPPLFFSTARGG</sequence>
<feature type="non-terminal residue" evidence="1">
    <location>
        <position position="1"/>
    </location>
</feature>
<comment type="caution">
    <text evidence="1">The sequence shown here is derived from an EMBL/GenBank/DDBJ whole genome shotgun (WGS) entry which is preliminary data.</text>
</comment>